<dbReference type="GO" id="GO:0004363">
    <property type="term" value="F:glutathione synthase activity"/>
    <property type="evidence" value="ECO:0007669"/>
    <property type="project" value="UniProtKB-UniRule"/>
</dbReference>
<feature type="binding site" evidence="12">
    <location>
        <position position="158"/>
    </location>
    <ligand>
        <name>Mg(2+)</name>
        <dbReference type="ChEBI" id="CHEBI:18420"/>
    </ligand>
</feature>
<evidence type="ECO:0000256" key="13">
    <source>
        <dbReference type="PIRSR" id="PIRSR001558-3"/>
    </source>
</evidence>
<feature type="binding site" evidence="12">
    <location>
        <position position="410"/>
    </location>
    <ligand>
        <name>Mg(2+)</name>
        <dbReference type="ChEBI" id="CHEBI:18420"/>
    </ligand>
</feature>
<evidence type="ECO:0000313" key="16">
    <source>
        <dbReference type="EMBL" id="KAH6671579.1"/>
    </source>
</evidence>
<comment type="catalytic activity">
    <reaction evidence="10">
        <text>gamma-L-glutamyl-L-cysteine + glycine + ATP = glutathione + ADP + phosphate + H(+)</text>
        <dbReference type="Rhea" id="RHEA:13557"/>
        <dbReference type="ChEBI" id="CHEBI:15378"/>
        <dbReference type="ChEBI" id="CHEBI:30616"/>
        <dbReference type="ChEBI" id="CHEBI:43474"/>
        <dbReference type="ChEBI" id="CHEBI:57305"/>
        <dbReference type="ChEBI" id="CHEBI:57925"/>
        <dbReference type="ChEBI" id="CHEBI:58173"/>
        <dbReference type="ChEBI" id="CHEBI:456216"/>
        <dbReference type="EC" id="6.3.2.3"/>
    </reaction>
</comment>
<gene>
    <name evidence="16" type="ORF">F5X68DRAFT_270782</name>
</gene>
<feature type="binding site" evidence="11">
    <location>
        <position position="137"/>
    </location>
    <ligand>
        <name>substrate</name>
    </ligand>
</feature>
<dbReference type="InterPro" id="IPR016185">
    <property type="entry name" value="PreATP-grasp_dom_sf"/>
</dbReference>
<feature type="compositionally biased region" description="Polar residues" evidence="14">
    <location>
        <begin position="1"/>
        <end position="18"/>
    </location>
</feature>
<feature type="binding site" evidence="12">
    <location>
        <position position="156"/>
    </location>
    <ligand>
        <name>Mg(2+)</name>
        <dbReference type="ChEBI" id="CHEBI:18420"/>
    </ligand>
</feature>
<feature type="binding site" evidence="13">
    <location>
        <begin position="236"/>
        <end position="238"/>
    </location>
    <ligand>
        <name>substrate</name>
    </ligand>
</feature>
<dbReference type="GO" id="GO:0005524">
    <property type="term" value="F:ATP binding"/>
    <property type="evidence" value="ECO:0007669"/>
    <property type="project" value="UniProtKB-UniRule"/>
</dbReference>
<dbReference type="Pfam" id="PF03917">
    <property type="entry name" value="GSH_synth_ATP"/>
    <property type="match status" value="1"/>
</dbReference>
<evidence type="ECO:0000259" key="15">
    <source>
        <dbReference type="Pfam" id="PF03199"/>
    </source>
</evidence>
<dbReference type="EMBL" id="JAGSXJ010000028">
    <property type="protein sequence ID" value="KAH6671579.1"/>
    <property type="molecule type" value="Genomic_DNA"/>
</dbReference>
<feature type="binding site" evidence="11">
    <location>
        <position position="242"/>
    </location>
    <ligand>
        <name>substrate</name>
    </ligand>
</feature>
<accession>A0A9P8V452</accession>
<dbReference type="InterPro" id="IPR014042">
    <property type="entry name" value="Glutathione_synthase_a-hlx"/>
</dbReference>
<evidence type="ECO:0000256" key="3">
    <source>
        <dbReference type="ARBA" id="ARBA00011738"/>
    </source>
</evidence>
<keyword evidence="9 10" id="KW-0460">Magnesium</keyword>
<evidence type="ECO:0000313" key="17">
    <source>
        <dbReference type="Proteomes" id="UP000770015"/>
    </source>
</evidence>
<dbReference type="PANTHER" id="PTHR11130:SF0">
    <property type="entry name" value="GLUTATHIONE SYNTHETASE"/>
    <property type="match status" value="1"/>
</dbReference>
<evidence type="ECO:0000256" key="6">
    <source>
        <dbReference type="ARBA" id="ARBA00022723"/>
    </source>
</evidence>
<keyword evidence="4 10" id="KW-0436">Ligase</keyword>
<name>A0A9P8V452_9PEZI</name>
<dbReference type="SUPFAM" id="SSF52440">
    <property type="entry name" value="PreATP-grasp domain"/>
    <property type="match status" value="1"/>
</dbReference>
<evidence type="ECO:0000256" key="8">
    <source>
        <dbReference type="ARBA" id="ARBA00022840"/>
    </source>
</evidence>
<evidence type="ECO:0000256" key="5">
    <source>
        <dbReference type="ARBA" id="ARBA00022684"/>
    </source>
</evidence>
<dbReference type="Proteomes" id="UP000770015">
    <property type="component" value="Unassembled WGS sequence"/>
</dbReference>
<evidence type="ECO:0000256" key="11">
    <source>
        <dbReference type="PIRSR" id="PIRSR001558-1"/>
    </source>
</evidence>
<evidence type="ECO:0000256" key="2">
    <source>
        <dbReference type="ARBA" id="ARBA00010385"/>
    </source>
</evidence>
<dbReference type="Gene3D" id="3.40.50.1760">
    <property type="entry name" value="Glutathione synthase, substrate-binding domain superfamily, eukaryotic"/>
    <property type="match status" value="1"/>
</dbReference>
<evidence type="ECO:0000256" key="4">
    <source>
        <dbReference type="ARBA" id="ARBA00022598"/>
    </source>
</evidence>
<feature type="binding site" evidence="11">
    <location>
        <position position="465"/>
    </location>
    <ligand>
        <name>ATP</name>
        <dbReference type="ChEBI" id="CHEBI:30616"/>
    </ligand>
</feature>
<feature type="binding site" evidence="13">
    <location>
        <begin position="160"/>
        <end position="163"/>
    </location>
    <ligand>
        <name>substrate</name>
    </ligand>
</feature>
<comment type="cofactor">
    <cofactor evidence="10 12">
        <name>Mg(2+)</name>
        <dbReference type="ChEBI" id="CHEBI:18420"/>
    </cofactor>
    <text evidence="10 12">Binds 1 Mg(2+) ion per subunit.</text>
</comment>
<keyword evidence="6 10" id="KW-0479">Metal-binding</keyword>
<keyword evidence="7 10" id="KW-0547">Nucleotide-binding</keyword>
<organism evidence="16 17">
    <name type="scientific">Plectosphaerella plurivora</name>
    <dbReference type="NCBI Taxonomy" id="936078"/>
    <lineage>
        <taxon>Eukaryota</taxon>
        <taxon>Fungi</taxon>
        <taxon>Dikarya</taxon>
        <taxon>Ascomycota</taxon>
        <taxon>Pezizomycotina</taxon>
        <taxon>Sordariomycetes</taxon>
        <taxon>Hypocreomycetidae</taxon>
        <taxon>Glomerellales</taxon>
        <taxon>Plectosphaerellaceae</taxon>
        <taxon>Plectosphaerella</taxon>
    </lineage>
</organism>
<feature type="binding site" evidence="13">
    <location>
        <begin position="300"/>
        <end position="303"/>
    </location>
    <ligand>
        <name>substrate</name>
    </ligand>
</feature>
<dbReference type="Gene3D" id="3.30.1490.50">
    <property type="match status" value="1"/>
</dbReference>
<evidence type="ECO:0000256" key="10">
    <source>
        <dbReference type="PIRNR" id="PIRNR001558"/>
    </source>
</evidence>
<evidence type="ECO:0000256" key="14">
    <source>
        <dbReference type="SAM" id="MobiDB-lite"/>
    </source>
</evidence>
<feature type="domain" description="Glutathione synthase substrate-binding" evidence="15">
    <location>
        <begin position="227"/>
        <end position="336"/>
    </location>
</feature>
<dbReference type="GO" id="GO:0005829">
    <property type="term" value="C:cytosol"/>
    <property type="evidence" value="ECO:0007669"/>
    <property type="project" value="TreeGrafter"/>
</dbReference>
<comment type="similarity">
    <text evidence="2 10">Belongs to the eukaryotic GSH synthase family.</text>
</comment>
<dbReference type="SUPFAM" id="SSF56059">
    <property type="entry name" value="Glutathione synthetase ATP-binding domain-like"/>
    <property type="match status" value="1"/>
</dbReference>
<dbReference type="InterPro" id="IPR004887">
    <property type="entry name" value="GSH_synth_subst-bd"/>
</dbReference>
<dbReference type="EC" id="6.3.2.3" evidence="10"/>
<dbReference type="Gene3D" id="3.30.470.20">
    <property type="entry name" value="ATP-grasp fold, B domain"/>
    <property type="match status" value="1"/>
</dbReference>
<feature type="binding site" evidence="11">
    <location>
        <position position="500"/>
    </location>
    <ligand>
        <name>ATP</name>
        <dbReference type="ChEBI" id="CHEBI:30616"/>
    </ligand>
</feature>
<keyword evidence="17" id="KW-1185">Reference proteome</keyword>
<feature type="binding site" evidence="11">
    <location>
        <position position="339"/>
    </location>
    <ligand>
        <name>ATP</name>
        <dbReference type="ChEBI" id="CHEBI:30616"/>
    </ligand>
</feature>
<feature type="binding site" evidence="11">
    <location>
        <begin position="439"/>
        <end position="442"/>
    </location>
    <ligand>
        <name>ATP</name>
        <dbReference type="ChEBI" id="CHEBI:30616"/>
    </ligand>
</feature>
<dbReference type="InterPro" id="IPR005615">
    <property type="entry name" value="Glutathione_synthase"/>
</dbReference>
<dbReference type="AlphaFoldDB" id="A0A9P8V452"/>
<dbReference type="NCBIfam" id="TIGR01986">
    <property type="entry name" value="glut_syn_euk"/>
    <property type="match status" value="1"/>
</dbReference>
<comment type="subunit">
    <text evidence="3">Homodimer.</text>
</comment>
<feature type="binding site" evidence="11">
    <location>
        <begin position="406"/>
        <end position="415"/>
    </location>
    <ligand>
        <name>ATP</name>
        <dbReference type="ChEBI" id="CHEBI:30616"/>
    </ligand>
</feature>
<reference evidence="16" key="1">
    <citation type="journal article" date="2021" name="Nat. Commun.">
        <title>Genetic determinants of endophytism in the Arabidopsis root mycobiome.</title>
        <authorList>
            <person name="Mesny F."/>
            <person name="Miyauchi S."/>
            <person name="Thiergart T."/>
            <person name="Pickel B."/>
            <person name="Atanasova L."/>
            <person name="Karlsson M."/>
            <person name="Huettel B."/>
            <person name="Barry K.W."/>
            <person name="Haridas S."/>
            <person name="Chen C."/>
            <person name="Bauer D."/>
            <person name="Andreopoulos W."/>
            <person name="Pangilinan J."/>
            <person name="LaButti K."/>
            <person name="Riley R."/>
            <person name="Lipzen A."/>
            <person name="Clum A."/>
            <person name="Drula E."/>
            <person name="Henrissat B."/>
            <person name="Kohler A."/>
            <person name="Grigoriev I.V."/>
            <person name="Martin F.M."/>
            <person name="Hacquard S."/>
        </authorList>
    </citation>
    <scope>NUCLEOTIDE SEQUENCE</scope>
    <source>
        <strain evidence="16">MPI-SDFR-AT-0117</strain>
    </source>
</reference>
<dbReference type="InterPro" id="IPR037013">
    <property type="entry name" value="GSH-S_sub-bd_sf"/>
</dbReference>
<evidence type="ECO:0000256" key="9">
    <source>
        <dbReference type="ARBA" id="ARBA00022842"/>
    </source>
</evidence>
<feature type="region of interest" description="Disordered" evidence="14">
    <location>
        <begin position="1"/>
        <end position="20"/>
    </location>
</feature>
<dbReference type="GO" id="GO:0043295">
    <property type="term" value="F:glutathione binding"/>
    <property type="evidence" value="ECO:0007669"/>
    <property type="project" value="UniProtKB-UniRule"/>
</dbReference>
<comment type="pathway">
    <text evidence="1 10">Sulfur metabolism; glutathione biosynthesis; glutathione from L-cysteine and L-glutamate: step 2/2.</text>
</comment>
<dbReference type="FunFam" id="3.40.50.1760:FF:000001">
    <property type="entry name" value="Glutathione synthetase"/>
    <property type="match status" value="1"/>
</dbReference>
<proteinExistence type="inferred from homology"/>
<dbReference type="OrthoDB" id="2020073at2759"/>
<evidence type="ECO:0000256" key="12">
    <source>
        <dbReference type="PIRSR" id="PIRSR001558-2"/>
    </source>
</evidence>
<protein>
    <recommendedName>
        <fullName evidence="10">Glutathione synthetase</fullName>
        <shortName evidence="10">GSH-S</shortName>
        <ecNumber evidence="10">6.3.2.3</ecNumber>
    </recommendedName>
</protein>
<evidence type="ECO:0000256" key="1">
    <source>
        <dbReference type="ARBA" id="ARBA00004965"/>
    </source>
</evidence>
<dbReference type="InterPro" id="IPR014049">
    <property type="entry name" value="Glutathione_synthase_N_euk"/>
</dbReference>
<dbReference type="Gene3D" id="1.10.1080.10">
    <property type="entry name" value="Glutathione Synthetase, Chain A, domain 3"/>
    <property type="match status" value="1"/>
</dbReference>
<dbReference type="GO" id="GO:0000287">
    <property type="term" value="F:magnesium ion binding"/>
    <property type="evidence" value="ECO:0007669"/>
    <property type="project" value="UniProtKB-UniRule"/>
</dbReference>
<keyword evidence="8 10" id="KW-0067">ATP-binding</keyword>
<feature type="binding site" evidence="11">
    <location>
        <position position="494"/>
    </location>
    <ligand>
        <name>ATP</name>
        <dbReference type="ChEBI" id="CHEBI:30616"/>
    </ligand>
</feature>
<keyword evidence="5 10" id="KW-0317">Glutathione biosynthesis</keyword>
<evidence type="ECO:0000256" key="7">
    <source>
        <dbReference type="ARBA" id="ARBA00022741"/>
    </source>
</evidence>
<feature type="binding site" evidence="11">
    <location>
        <position position="417"/>
    </location>
    <ligand>
        <name>ATP</name>
        <dbReference type="ChEBI" id="CHEBI:30616"/>
    </ligand>
</feature>
<feature type="binding site" evidence="13">
    <location>
        <begin position="503"/>
        <end position="504"/>
    </location>
    <ligand>
        <name>substrate</name>
    </ligand>
</feature>
<dbReference type="PIRSF" id="PIRSF001558">
    <property type="entry name" value="GSHase"/>
    <property type="match status" value="1"/>
</dbReference>
<dbReference type="FunFam" id="3.30.1490.50:FF:000002">
    <property type="entry name" value="Glutathione synthetase"/>
    <property type="match status" value="1"/>
</dbReference>
<dbReference type="InterPro" id="IPR014709">
    <property type="entry name" value="Glutathione_synthase_C_euk"/>
</dbReference>
<sequence length="516" mass="56671">MASSTGLTATQYPPSLTSAEKDDLTNAVKNFAIGHGLAVRPQTAVVPDDLDPKGMLAINVPITLFPSPFPRECFEQARGAQKTYNELYAAISRDEGFLADAVDEVRGGDEFTTKLWDIHLKVKSEGYTQPLSLGLFRSDYLVHEDSEKKRSVKQVEFNTIASSFGGLSKQSSLLHKFLASSEYPLLEQSIPPGTLDLPENDSVGGLTAGMRAAHEAYGASVLGLEKCIIFVVQGGERNIFDQRHLEYALSNSASPVRVFRLPFSELLNHTSIADTPKRQLLYHLPRNRSKTFEVSVAYLRAGYGPSDYPDNTAWEARHHLERSGAIKCPTILTQVAGTKKVQQLLATPRAGESPSVLGRFLADDAPTTAEVWRTFTNIFPMDTSEAGLRARQIAQDPELCKNYVLKPQREGGGNNYYREDIPVFLKSTPESHWGAHILMELITPPRQENVILRNGNIEEGGVVCELGIYGTCVWNQQTGELLRNEEAGYLLRTKGDTSNEGGVAAGFGCMDSCSLV</sequence>
<dbReference type="PANTHER" id="PTHR11130">
    <property type="entry name" value="GLUTATHIONE SYNTHETASE"/>
    <property type="match status" value="1"/>
</dbReference>
<comment type="caution">
    <text evidence="16">The sequence shown here is derived from an EMBL/GenBank/DDBJ whole genome shotgun (WGS) entry which is preliminary data.</text>
</comment>
<dbReference type="Gene3D" id="3.30.1490.80">
    <property type="match status" value="1"/>
</dbReference>
<feature type="binding site" evidence="11">
    <location>
        <position position="156"/>
    </location>
    <ligand>
        <name>ATP</name>
        <dbReference type="ChEBI" id="CHEBI:30616"/>
    </ligand>
</feature>
<dbReference type="Pfam" id="PF03199">
    <property type="entry name" value="GSH_synthase"/>
    <property type="match status" value="1"/>
</dbReference>
<feature type="binding site" evidence="11">
    <location>
        <position position="492"/>
    </location>
    <ligand>
        <name>substrate</name>
    </ligand>
</feature>